<protein>
    <submittedName>
        <fullName evidence="1">Uncharacterized protein</fullName>
    </submittedName>
</protein>
<organism evidence="1">
    <name type="scientific">Timema monikensis</name>
    <dbReference type="NCBI Taxonomy" id="170555"/>
    <lineage>
        <taxon>Eukaryota</taxon>
        <taxon>Metazoa</taxon>
        <taxon>Ecdysozoa</taxon>
        <taxon>Arthropoda</taxon>
        <taxon>Hexapoda</taxon>
        <taxon>Insecta</taxon>
        <taxon>Pterygota</taxon>
        <taxon>Neoptera</taxon>
        <taxon>Polyneoptera</taxon>
        <taxon>Phasmatodea</taxon>
        <taxon>Timematodea</taxon>
        <taxon>Timematoidea</taxon>
        <taxon>Timematidae</taxon>
        <taxon>Timema</taxon>
    </lineage>
</organism>
<evidence type="ECO:0000313" key="1">
    <source>
        <dbReference type="EMBL" id="CAD7432063.1"/>
    </source>
</evidence>
<dbReference type="AlphaFoldDB" id="A0A7R9HR39"/>
<dbReference type="EMBL" id="OB795328">
    <property type="protein sequence ID" value="CAD7432063.1"/>
    <property type="molecule type" value="Genomic_DNA"/>
</dbReference>
<proteinExistence type="predicted"/>
<reference evidence="1" key="1">
    <citation type="submission" date="2020-11" db="EMBL/GenBank/DDBJ databases">
        <authorList>
            <person name="Tran Van P."/>
        </authorList>
    </citation>
    <scope>NUCLEOTIDE SEQUENCE</scope>
</reference>
<gene>
    <name evidence="1" type="ORF">TMSB3V08_LOCUS8780</name>
</gene>
<name>A0A7R9HR39_9NEOP</name>
<sequence>MSGADRRAPDCMPFEDKRMMADSVMCSPLEFPNLGVSELNKSFTGNELRAVLNLVRHTAVGPDNMEYGLWNLHGGFWAGNNPCGTDGVSRSIYNSVNPTLSATQFQSCAGIAAR</sequence>
<accession>A0A7R9HR39</accession>